<dbReference type="CDD" id="cd07387">
    <property type="entry name" value="MPP_PolD2_C"/>
    <property type="match status" value="1"/>
</dbReference>
<accession>A0A507E780</accession>
<keyword evidence="7 12" id="KW-0239">DNA-directed DNA polymerase</keyword>
<keyword evidence="13" id="KW-1185">Reference proteome</keyword>
<evidence type="ECO:0000259" key="10">
    <source>
        <dbReference type="Pfam" id="PF04042"/>
    </source>
</evidence>
<evidence type="ECO:0000256" key="1">
    <source>
        <dbReference type="ARBA" id="ARBA00004123"/>
    </source>
</evidence>
<evidence type="ECO:0000259" key="11">
    <source>
        <dbReference type="Pfam" id="PF18018"/>
    </source>
</evidence>
<comment type="similarity">
    <text evidence="2">Belongs to the DNA polymerase delta/II small subunit family.</text>
</comment>
<protein>
    <recommendedName>
        <fullName evidence="3">DNA-directed DNA polymerase</fullName>
        <ecNumber evidence="3">2.7.7.7</ecNumber>
    </recommendedName>
</protein>
<dbReference type="GO" id="GO:0043625">
    <property type="term" value="C:delta DNA polymerase complex"/>
    <property type="evidence" value="ECO:0007669"/>
    <property type="project" value="TreeGrafter"/>
</dbReference>
<keyword evidence="8" id="KW-0539">Nucleus</keyword>
<sequence>MPEDDEAECTDSLLRVIDQNNGSSAKISRGTSTMNYDNDRFTVKERVYTQQYAGIYFCRLNMLRPKAFAAANERWGKTEAAPPAVPRVLDVKTSQVCYIVGTVYVDMPLKPCILDEVTKEHWILAPPRREKYATEDDEFILEDESGRVSLTGSILKKTMLVTGIIIAVLGCETASGQFEVIDICYPALKPQIPPQIEIEADKYVAVVSGLSVGDESCGLDLELLIDFLTGELGTGKDQHRNAGIVRVIVAGNSVTKPPPVDDEKRPARNRYGAETATFNVEPIRALDTLLAELCETLPVDLLPGEFDPANFSLPQQPIHYSIFPNACKFSSFNPVTNPCKLDIDGISLLATSGQTLDDIFRYVATDNRLSMAEKTIVWGHLAPTAPDTLWCHPFKDTDPFVLSSRPHIYIVGNQPKFETSLVTDTQQNQTRVVLVPSFAVSKTIVLINLRTLEASPVVFSTKAL</sequence>
<organism evidence="12 13">
    <name type="scientific">Powellomyces hirtus</name>
    <dbReference type="NCBI Taxonomy" id="109895"/>
    <lineage>
        <taxon>Eukaryota</taxon>
        <taxon>Fungi</taxon>
        <taxon>Fungi incertae sedis</taxon>
        <taxon>Chytridiomycota</taxon>
        <taxon>Chytridiomycota incertae sedis</taxon>
        <taxon>Chytridiomycetes</taxon>
        <taxon>Spizellomycetales</taxon>
        <taxon>Powellomycetaceae</taxon>
        <taxon>Powellomyces</taxon>
    </lineage>
</organism>
<evidence type="ECO:0000313" key="12">
    <source>
        <dbReference type="EMBL" id="TPX59561.1"/>
    </source>
</evidence>
<comment type="subcellular location">
    <subcellularLocation>
        <location evidence="1">Nucleus</location>
    </subcellularLocation>
</comment>
<dbReference type="Gene3D" id="3.60.21.50">
    <property type="match status" value="1"/>
</dbReference>
<reference evidence="12 13" key="1">
    <citation type="journal article" date="2019" name="Sci. Rep.">
        <title>Comparative genomics of chytrid fungi reveal insights into the obligate biotrophic and pathogenic lifestyle of Synchytrium endobioticum.</title>
        <authorList>
            <person name="van de Vossenberg B.T.L.H."/>
            <person name="Warris S."/>
            <person name="Nguyen H.D.T."/>
            <person name="van Gent-Pelzer M.P.E."/>
            <person name="Joly D.L."/>
            <person name="van de Geest H.C."/>
            <person name="Bonants P.J.M."/>
            <person name="Smith D.S."/>
            <person name="Levesque C.A."/>
            <person name="van der Lee T.A.J."/>
        </authorList>
    </citation>
    <scope>NUCLEOTIDE SEQUENCE [LARGE SCALE GENOMIC DNA]</scope>
    <source>
        <strain evidence="12 13">CBS 809.83</strain>
    </source>
</reference>
<evidence type="ECO:0000313" key="13">
    <source>
        <dbReference type="Proteomes" id="UP000318582"/>
    </source>
</evidence>
<dbReference type="Pfam" id="PF18018">
    <property type="entry name" value="DNA_pol_D_N"/>
    <property type="match status" value="1"/>
</dbReference>
<dbReference type="FunFam" id="2.40.50.430:FF:000002">
    <property type="entry name" value="DNA polymerase delta subunit"/>
    <property type="match status" value="1"/>
</dbReference>
<dbReference type="Gene3D" id="2.40.50.430">
    <property type="match status" value="1"/>
</dbReference>
<dbReference type="InterPro" id="IPR040663">
    <property type="entry name" value="DNA_pol_D_N"/>
</dbReference>
<proteinExistence type="inferred from homology"/>
<dbReference type="InterPro" id="IPR007185">
    <property type="entry name" value="DNA_pol_a/d/e_bsu"/>
</dbReference>
<dbReference type="EC" id="2.7.7.7" evidence="3"/>
<gene>
    <name evidence="12" type="ORF">PhCBS80983_g02406</name>
</gene>
<keyword evidence="4" id="KW-0808">Transferase</keyword>
<keyword evidence="6" id="KW-0235">DNA replication</keyword>
<evidence type="ECO:0000256" key="8">
    <source>
        <dbReference type="ARBA" id="ARBA00023242"/>
    </source>
</evidence>
<dbReference type="EMBL" id="QEAQ01000024">
    <property type="protein sequence ID" value="TPX59561.1"/>
    <property type="molecule type" value="Genomic_DNA"/>
</dbReference>
<name>A0A507E780_9FUNG</name>
<dbReference type="InterPro" id="IPR041863">
    <property type="entry name" value="PolD2_C"/>
</dbReference>
<dbReference type="GO" id="GO:1902969">
    <property type="term" value="P:mitotic DNA replication"/>
    <property type="evidence" value="ECO:0007669"/>
    <property type="project" value="UniProtKB-ARBA"/>
</dbReference>
<dbReference type="GO" id="GO:0006281">
    <property type="term" value="P:DNA repair"/>
    <property type="evidence" value="ECO:0007669"/>
    <property type="project" value="UniProtKB-ARBA"/>
</dbReference>
<comment type="caution">
    <text evidence="12">The sequence shown here is derived from an EMBL/GenBank/DDBJ whole genome shotgun (WGS) entry which is preliminary data.</text>
</comment>
<feature type="domain" description="DNA polymerase alpha/delta/epsilon subunit B" evidence="10">
    <location>
        <begin position="204"/>
        <end position="418"/>
    </location>
</feature>
<evidence type="ECO:0000256" key="5">
    <source>
        <dbReference type="ARBA" id="ARBA00022695"/>
    </source>
</evidence>
<dbReference type="PANTHER" id="PTHR10416:SF0">
    <property type="entry name" value="DNA POLYMERASE DELTA SUBUNIT 2"/>
    <property type="match status" value="1"/>
</dbReference>
<dbReference type="GO" id="GO:0003887">
    <property type="term" value="F:DNA-directed DNA polymerase activity"/>
    <property type="evidence" value="ECO:0007669"/>
    <property type="project" value="UniProtKB-KW"/>
</dbReference>
<dbReference type="Pfam" id="PF04042">
    <property type="entry name" value="DNA_pol_E_B"/>
    <property type="match status" value="1"/>
</dbReference>
<dbReference type="FunFam" id="3.60.21.50:FF:000002">
    <property type="entry name" value="DNA polymerase delta small subunit"/>
    <property type="match status" value="1"/>
</dbReference>
<feature type="domain" description="DNA polymerase delta subunit OB-fold" evidence="11">
    <location>
        <begin position="51"/>
        <end position="183"/>
    </location>
</feature>
<dbReference type="Proteomes" id="UP000318582">
    <property type="component" value="Unassembled WGS sequence"/>
</dbReference>
<evidence type="ECO:0000256" key="2">
    <source>
        <dbReference type="ARBA" id="ARBA00006035"/>
    </source>
</evidence>
<evidence type="ECO:0000256" key="7">
    <source>
        <dbReference type="ARBA" id="ARBA00022932"/>
    </source>
</evidence>
<evidence type="ECO:0000256" key="3">
    <source>
        <dbReference type="ARBA" id="ARBA00012417"/>
    </source>
</evidence>
<dbReference type="GO" id="GO:0003677">
    <property type="term" value="F:DNA binding"/>
    <property type="evidence" value="ECO:0007669"/>
    <property type="project" value="InterPro"/>
</dbReference>
<evidence type="ECO:0000256" key="4">
    <source>
        <dbReference type="ARBA" id="ARBA00022679"/>
    </source>
</evidence>
<dbReference type="PANTHER" id="PTHR10416">
    <property type="entry name" value="DNA POLYMERASE DELTA SUBUNIT 2"/>
    <property type="match status" value="1"/>
</dbReference>
<evidence type="ECO:0000256" key="9">
    <source>
        <dbReference type="ARBA" id="ARBA00049244"/>
    </source>
</evidence>
<dbReference type="GO" id="GO:0006273">
    <property type="term" value="P:lagging strand elongation"/>
    <property type="evidence" value="ECO:0007669"/>
    <property type="project" value="UniProtKB-ARBA"/>
</dbReference>
<dbReference type="AlphaFoldDB" id="A0A507E780"/>
<evidence type="ECO:0000256" key="6">
    <source>
        <dbReference type="ARBA" id="ARBA00022705"/>
    </source>
</evidence>
<keyword evidence="5" id="KW-0548">Nucleotidyltransferase</keyword>
<dbReference type="InterPro" id="IPR024826">
    <property type="entry name" value="DNA_pol_delta/II_ssu"/>
</dbReference>
<comment type="catalytic activity">
    <reaction evidence="9">
        <text>DNA(n) + a 2'-deoxyribonucleoside 5'-triphosphate = DNA(n+1) + diphosphate</text>
        <dbReference type="Rhea" id="RHEA:22508"/>
        <dbReference type="Rhea" id="RHEA-COMP:17339"/>
        <dbReference type="Rhea" id="RHEA-COMP:17340"/>
        <dbReference type="ChEBI" id="CHEBI:33019"/>
        <dbReference type="ChEBI" id="CHEBI:61560"/>
        <dbReference type="ChEBI" id="CHEBI:173112"/>
        <dbReference type="EC" id="2.7.7.7"/>
    </reaction>
</comment>
<dbReference type="STRING" id="109895.A0A507E780"/>